<accession>A0A0N5ANB9</accession>
<dbReference type="AlphaFoldDB" id="A0A0N5ANB9"/>
<name>A0A0N5ANB9_9BILA</name>
<evidence type="ECO:0000256" key="1">
    <source>
        <dbReference type="SAM" id="MobiDB-lite"/>
    </source>
</evidence>
<evidence type="ECO:0000313" key="3">
    <source>
        <dbReference type="WBParaSite" id="SMUV_0000610301-mRNA-1"/>
    </source>
</evidence>
<reference evidence="3" key="1">
    <citation type="submission" date="2017-02" db="UniProtKB">
        <authorList>
            <consortium name="WormBaseParasite"/>
        </authorList>
    </citation>
    <scope>IDENTIFICATION</scope>
</reference>
<proteinExistence type="predicted"/>
<dbReference type="Proteomes" id="UP000046393">
    <property type="component" value="Unplaced"/>
</dbReference>
<feature type="compositionally biased region" description="Low complexity" evidence="1">
    <location>
        <begin position="59"/>
        <end position="72"/>
    </location>
</feature>
<keyword evidence="2" id="KW-1185">Reference proteome</keyword>
<dbReference type="WBParaSite" id="SMUV_0000610301-mRNA-1">
    <property type="protein sequence ID" value="SMUV_0000610301-mRNA-1"/>
    <property type="gene ID" value="SMUV_0000610301"/>
</dbReference>
<organism evidence="2 3">
    <name type="scientific">Syphacia muris</name>
    <dbReference type="NCBI Taxonomy" id="451379"/>
    <lineage>
        <taxon>Eukaryota</taxon>
        <taxon>Metazoa</taxon>
        <taxon>Ecdysozoa</taxon>
        <taxon>Nematoda</taxon>
        <taxon>Chromadorea</taxon>
        <taxon>Rhabditida</taxon>
        <taxon>Spirurina</taxon>
        <taxon>Oxyuridomorpha</taxon>
        <taxon>Oxyuroidea</taxon>
        <taxon>Oxyuridae</taxon>
        <taxon>Syphacia</taxon>
    </lineage>
</organism>
<sequence>MEIEDGGEGERLKMDTAEWDGWMDVVQCRNDRFNCDWCQRRLYDDDKLNETVQKQRVDSSSSSFLDASSTSS</sequence>
<protein>
    <submittedName>
        <fullName evidence="3">Uncharacterized protein</fullName>
    </submittedName>
</protein>
<feature type="region of interest" description="Disordered" evidence="1">
    <location>
        <begin position="52"/>
        <end position="72"/>
    </location>
</feature>
<evidence type="ECO:0000313" key="2">
    <source>
        <dbReference type="Proteomes" id="UP000046393"/>
    </source>
</evidence>